<protein>
    <recommendedName>
        <fullName evidence="2">Fibronectin type-III domain-containing protein</fullName>
    </recommendedName>
</protein>
<reference evidence="3 4" key="2">
    <citation type="journal article" date="2021" name="Genomics">
        <title>High-quality reference genome for Clonorchis sinensis.</title>
        <authorList>
            <person name="Young N.D."/>
            <person name="Stroehlein A.J."/>
            <person name="Kinkar L."/>
            <person name="Wang T."/>
            <person name="Sohn W.M."/>
            <person name="Chang B.C.H."/>
            <person name="Kaur P."/>
            <person name="Weisz D."/>
            <person name="Dudchenko O."/>
            <person name="Aiden E.L."/>
            <person name="Korhonen P.K."/>
            <person name="Gasser R.B."/>
        </authorList>
    </citation>
    <scope>NUCLEOTIDE SEQUENCE [LARGE SCALE GENOMIC DNA]</scope>
    <source>
        <strain evidence="3">Cs-k2</strain>
    </source>
</reference>
<evidence type="ECO:0000256" key="1">
    <source>
        <dbReference type="ARBA" id="ARBA00022737"/>
    </source>
</evidence>
<name>A0A8T1M694_CLOSI</name>
<dbReference type="SMART" id="SM00060">
    <property type="entry name" value="FN3"/>
    <property type="match status" value="5"/>
</dbReference>
<accession>A0A8T1M694</accession>
<dbReference type="PANTHER" id="PTHR46708:SF2">
    <property type="entry name" value="FIBRONECTIN TYPE-III DOMAIN-CONTAINING PROTEIN"/>
    <property type="match status" value="1"/>
</dbReference>
<evidence type="ECO:0000313" key="4">
    <source>
        <dbReference type="Proteomes" id="UP000286415"/>
    </source>
</evidence>
<dbReference type="PANTHER" id="PTHR46708">
    <property type="entry name" value="TENASCIN"/>
    <property type="match status" value="1"/>
</dbReference>
<feature type="non-terminal residue" evidence="3">
    <location>
        <position position="1089"/>
    </location>
</feature>
<dbReference type="Gene3D" id="2.60.40.10">
    <property type="entry name" value="Immunoglobulins"/>
    <property type="match status" value="1"/>
</dbReference>
<evidence type="ECO:0000313" key="3">
    <source>
        <dbReference type="EMBL" id="KAG5444365.1"/>
    </source>
</evidence>
<feature type="domain" description="Fibronectin type-III" evidence="2">
    <location>
        <begin position="612"/>
        <end position="708"/>
    </location>
</feature>
<dbReference type="PROSITE" id="PS50853">
    <property type="entry name" value="FN3"/>
    <property type="match status" value="3"/>
</dbReference>
<dbReference type="InterPro" id="IPR013783">
    <property type="entry name" value="Ig-like_fold"/>
</dbReference>
<dbReference type="InterPro" id="IPR036116">
    <property type="entry name" value="FN3_sf"/>
</dbReference>
<proteinExistence type="predicted"/>
<dbReference type="AlphaFoldDB" id="A0A8T1M694"/>
<dbReference type="EMBL" id="NIRI02000056">
    <property type="protein sequence ID" value="KAG5444365.1"/>
    <property type="molecule type" value="Genomic_DNA"/>
</dbReference>
<gene>
    <name evidence="3" type="ORF">CSKR_104556</name>
</gene>
<evidence type="ECO:0000259" key="2">
    <source>
        <dbReference type="PROSITE" id="PS50853"/>
    </source>
</evidence>
<feature type="domain" description="Fibronectin type-III" evidence="2">
    <location>
        <begin position="406"/>
        <end position="505"/>
    </location>
</feature>
<keyword evidence="1" id="KW-0677">Repeat</keyword>
<keyword evidence="4" id="KW-1185">Reference proteome</keyword>
<dbReference type="InterPro" id="IPR050991">
    <property type="entry name" value="ECM_Regulatory_Proteins"/>
</dbReference>
<feature type="domain" description="Fibronectin type-III" evidence="2">
    <location>
        <begin position="993"/>
        <end position="1089"/>
    </location>
</feature>
<organism evidence="3 4">
    <name type="scientific">Clonorchis sinensis</name>
    <name type="common">Chinese liver fluke</name>
    <dbReference type="NCBI Taxonomy" id="79923"/>
    <lineage>
        <taxon>Eukaryota</taxon>
        <taxon>Metazoa</taxon>
        <taxon>Spiralia</taxon>
        <taxon>Lophotrochozoa</taxon>
        <taxon>Platyhelminthes</taxon>
        <taxon>Trematoda</taxon>
        <taxon>Digenea</taxon>
        <taxon>Opisthorchiida</taxon>
        <taxon>Opisthorchiata</taxon>
        <taxon>Opisthorchiidae</taxon>
        <taxon>Clonorchis</taxon>
    </lineage>
</organism>
<reference evidence="3 4" key="1">
    <citation type="journal article" date="2018" name="Biotechnol. Adv.">
        <title>Improved genomic resources and new bioinformatic workflow for the carcinogenic parasite Clonorchis sinensis: Biotechnological implications.</title>
        <authorList>
            <person name="Wang D."/>
            <person name="Korhonen P.K."/>
            <person name="Gasser R.B."/>
            <person name="Young N.D."/>
        </authorList>
    </citation>
    <scope>NUCLEOTIDE SEQUENCE [LARGE SCALE GENOMIC DNA]</scope>
    <source>
        <strain evidence="3">Cs-k2</strain>
    </source>
</reference>
<sequence>MTLSSYWQFGRFNLLQISKLKGPKRLRIKQQLQSLIHNVYWERVETACPVKYELARSANGAAEQIVVTESAELIMNDVEPDTTYSYRVRVVINNKFWGPFSLPIQLKTPTNQPSSPGAVSKPAKASASQSLFTVENVPGSTTQLVKLGFVRTHPNCDLVYRLRRVEPDGSSISVALVEDNILMTGLKSSSEYAYHLEVADDRDSRKYLVVSKLVTLEVLPRPSTPRVSKMLSRSVHEVSWEIDERYSACSMSYQVKQSGRRNNHIFKTQIYSPAYFTYSESDSVYTYSVKVEAGDMQSAFSGASPIQTAQAARVEALDFTALTVTVTNKSQLVSWVPNYMPGNNEEFQLHFLDKDRLQTRAFRLSTLQLELTAEDDFCPEVVLFSARNAGSFTEFASVNIKWRLLNPPTISVDLLEDALHHRVSWTHENLPSSCPISYIVERTQARTGDDWIESAKIDTTTVTSDKQILFTDLQPNARYTYGVKIILYGTVVEESDTPWYLTYQKPQLPQLPSAIVSDTGLTVTWTEAEAEERPDDLPFFGTLEEDKKTKLNLILFDGPVLTTFKVPVEARSFNLPAKNVRCDPKVYIFTESLGGISDVAPVAVKWTKGIPGPSTVSVNSLPSRIGEQLLWQWSRNASGIADQCGVTFEVRRRDHLNMEDYFLVEENEITFTDLSPGFIYSFSVRVLINSNPDTGEFSSPVTKAMEAEIRTPMQPVIRARNNVWNVNWESQLKANTATELVHVILIHGHEMKAIWKPLRELSHQFPSQESHRGAHFFLAIKNVVDSSDYVHVKVTENSLYSVESTQEGFRILNMENNFGHHITWSISGTSEKSPCQDNHFRLIRRKMTGFAPPELYTVSTRELFLFDLEPGMFYSYKVQRYANAMDYEAFTDQLVVETPRVPKEIPLSALDIQPDKVVFNWTEYSSESPEIFTVQIWTTDSGSLLSYTELRAEPLVQINLPTSERLQVYVTVKNVAGRSPFLRIPLESYSIPIPSKVKVIAHTQKLAHILTWDVEPFGIGTCSKISFNITQKATYDDDEFEEFYYVTETRQLTVDELKPNTLYEYKVQTILGGRFAGNFSAPERIFTPK</sequence>
<dbReference type="OrthoDB" id="10319250at2759"/>
<dbReference type="Proteomes" id="UP000286415">
    <property type="component" value="Unassembled WGS sequence"/>
</dbReference>
<dbReference type="InterPro" id="IPR003961">
    <property type="entry name" value="FN3_dom"/>
</dbReference>
<comment type="caution">
    <text evidence="3">The sequence shown here is derived from an EMBL/GenBank/DDBJ whole genome shotgun (WGS) entry which is preliminary data.</text>
</comment>
<dbReference type="SUPFAM" id="SSF49265">
    <property type="entry name" value="Fibronectin type III"/>
    <property type="match status" value="4"/>
</dbReference>